<gene>
    <name evidence="1" type="ORF">CEXT_362311</name>
</gene>
<keyword evidence="2" id="KW-1185">Reference proteome</keyword>
<organism evidence="1 2">
    <name type="scientific">Caerostris extrusa</name>
    <name type="common">Bark spider</name>
    <name type="synonym">Caerostris bankana</name>
    <dbReference type="NCBI Taxonomy" id="172846"/>
    <lineage>
        <taxon>Eukaryota</taxon>
        <taxon>Metazoa</taxon>
        <taxon>Ecdysozoa</taxon>
        <taxon>Arthropoda</taxon>
        <taxon>Chelicerata</taxon>
        <taxon>Arachnida</taxon>
        <taxon>Araneae</taxon>
        <taxon>Araneomorphae</taxon>
        <taxon>Entelegynae</taxon>
        <taxon>Araneoidea</taxon>
        <taxon>Araneidae</taxon>
        <taxon>Caerostris</taxon>
    </lineage>
</organism>
<accession>A0AAV4NBU6</accession>
<dbReference type="AlphaFoldDB" id="A0AAV4NBU6"/>
<sequence length="69" mass="7794">MRSGNGILTGTDTSGDLKISLANDLEAYQAFLLNFAPYLTRYLCLYSILQLLKDVDDKKKMKDERGSEM</sequence>
<reference evidence="1 2" key="1">
    <citation type="submission" date="2021-06" db="EMBL/GenBank/DDBJ databases">
        <title>Caerostris extrusa draft genome.</title>
        <authorList>
            <person name="Kono N."/>
            <person name="Arakawa K."/>
        </authorList>
    </citation>
    <scope>NUCLEOTIDE SEQUENCE [LARGE SCALE GENOMIC DNA]</scope>
</reference>
<comment type="caution">
    <text evidence="1">The sequence shown here is derived from an EMBL/GenBank/DDBJ whole genome shotgun (WGS) entry which is preliminary data.</text>
</comment>
<proteinExistence type="predicted"/>
<evidence type="ECO:0000313" key="2">
    <source>
        <dbReference type="Proteomes" id="UP001054945"/>
    </source>
</evidence>
<dbReference type="EMBL" id="BPLR01020639">
    <property type="protein sequence ID" value="GIX80982.1"/>
    <property type="molecule type" value="Genomic_DNA"/>
</dbReference>
<dbReference type="Proteomes" id="UP001054945">
    <property type="component" value="Unassembled WGS sequence"/>
</dbReference>
<name>A0AAV4NBU6_CAEEX</name>
<evidence type="ECO:0000313" key="1">
    <source>
        <dbReference type="EMBL" id="GIX80982.1"/>
    </source>
</evidence>
<protein>
    <submittedName>
        <fullName evidence="1">Uncharacterized protein</fullName>
    </submittedName>
</protein>